<dbReference type="Gene3D" id="3.40.50.10810">
    <property type="entry name" value="Tandem AAA-ATPase domain"/>
    <property type="match status" value="1"/>
</dbReference>
<dbReference type="PROSITE" id="PS51192">
    <property type="entry name" value="HELICASE_ATP_BIND_1"/>
    <property type="match status" value="1"/>
</dbReference>
<evidence type="ECO:0000313" key="5">
    <source>
        <dbReference type="EMBL" id="CEO87554.1"/>
    </source>
</evidence>
<dbReference type="CDD" id="cd18012">
    <property type="entry name" value="DEXQc_arch_SWI2_SNF2"/>
    <property type="match status" value="1"/>
</dbReference>
<evidence type="ECO:0000259" key="4">
    <source>
        <dbReference type="PROSITE" id="PS51194"/>
    </source>
</evidence>
<sequence length="1097" mass="121780">MLFYKEKQMIVLHLSFFAGSCYLWGETPAERIPKRRGRPPKNPKPMLSPFNVSRVKLGDALAVAGIKVKRGQKAGPAMIAWMPSLKDQPVGSSLLVSEPPPAAQEPEIRPWEVTPITLLPDEVIALLTACAGHRNLVPGVVIGGDVSFWVMALRFAGSLAAAGRFLPGVKQKNGAFVAFWEPVFLGEDMENLVALADRMPAACYCLTPDAVPPDAHAPTVLRSFTAMLIDALVRQEAALQQGKPKKKRGKAAGNTSIHERWLAALRAPSGQLEGDTAELVKLTSQVKEWRRKVYTLSAAPYRFCFRLEEPGIEESGTESAVEKRAEQPGAGKGTEGPVIGKSGEKQLNAEKPVVEKSAAKKQKESPKKKKADRREETWMVRYFLQLRDDPSLLIPAADAWDGRVKLKFKGGKRGLLREFMLTALGQAACFSPQVEESIKSGVPAGFTLDSSGAFEFLHNQAPLLRQAGFGVMLPSWWTKKGSKARLSIRGKVSSPPFQSGGGLDMNQVVSFDWEVALGDEVLSPQELDALARLKSPLVKLRGQWVEVDAGEIKTALDFWMKKASQQMTARDIVKLSLGAVHQPENLTLESLDASGWMGDLLERLEGEKSCTDVPPPQGFQGELRPYQTRGYAWLNFLSEIGFGACLADDMGLGKTIQSLALLQHRYEQGERGPVLLICPTSVIANWEKEAARFTPELPVLIHHGPSRKKDKAFKKDAAEHAVVISSYALLGREGDLFQKVHWDGVILDEAQNIKNPQTQQARAARSLEADYRLALTGTPVENNVGDLWSLMEYLNPGFLGNQAEFKRFFLVPIQVHRNREAADALKHLTRPFILRRLKTDRSIIDDLPDKMEMKVFCPLTQEQASLYAAVIKEIEAALEESEGIERKGLILSALTKFKQVCNHPAQFLKDNSALAGRSGKLIRLTEMSEEILAAGERALIFTQFAEMGKLLQRYLMETFGYPVLYLHGGVSKKERDQMVDIFQGEGGPPFFILTIKAGGTGLNLTRANHVFHFDRWWNPAVENQATDRAFRIGQQKNVQVYKFLCRGTIEERIDEMIERKVQLAEDIVGSGESWLTELSTEEFKDLMALREEAIGEW</sequence>
<protein>
    <submittedName>
        <fullName evidence="5">Helicase (SNF2 family)</fullName>
    </submittedName>
</protein>
<dbReference type="InterPro" id="IPR000330">
    <property type="entry name" value="SNF2_N"/>
</dbReference>
<dbReference type="PANTHER" id="PTHR10799">
    <property type="entry name" value="SNF2/RAD54 HELICASE FAMILY"/>
    <property type="match status" value="1"/>
</dbReference>
<organism evidence="5 6">
    <name type="scientific">Syntrophaceticus schinkii</name>
    <dbReference type="NCBI Taxonomy" id="499207"/>
    <lineage>
        <taxon>Bacteria</taxon>
        <taxon>Bacillati</taxon>
        <taxon>Bacillota</taxon>
        <taxon>Clostridia</taxon>
        <taxon>Thermoanaerobacterales</taxon>
        <taxon>Thermoanaerobacterales Family III. Incertae Sedis</taxon>
        <taxon>Syntrophaceticus</taxon>
    </lineage>
</organism>
<dbReference type="InterPro" id="IPR001650">
    <property type="entry name" value="Helicase_C-like"/>
</dbReference>
<dbReference type="AlphaFoldDB" id="A0A0B7MAL1"/>
<feature type="domain" description="Helicase ATP-binding" evidence="3">
    <location>
        <begin position="635"/>
        <end position="797"/>
    </location>
</feature>
<dbReference type="SUPFAM" id="SSF52540">
    <property type="entry name" value="P-loop containing nucleoside triphosphate hydrolases"/>
    <property type="match status" value="2"/>
</dbReference>
<keyword evidence="1" id="KW-0378">Hydrolase</keyword>
<dbReference type="FunFam" id="3.40.50.300:FF:000533">
    <property type="entry name" value="Helicase, Snf2 family"/>
    <property type="match status" value="1"/>
</dbReference>
<accession>A0A0B7MAL1</accession>
<dbReference type="InterPro" id="IPR014001">
    <property type="entry name" value="Helicase_ATP-bd"/>
</dbReference>
<dbReference type="InterPro" id="IPR049730">
    <property type="entry name" value="SNF2/RAD54-like_C"/>
</dbReference>
<evidence type="ECO:0000313" key="6">
    <source>
        <dbReference type="Proteomes" id="UP000046155"/>
    </source>
</evidence>
<feature type="compositionally biased region" description="Basic and acidic residues" evidence="2">
    <location>
        <begin position="342"/>
        <end position="365"/>
    </location>
</feature>
<dbReference type="Pfam" id="PF00176">
    <property type="entry name" value="SNF2-rel_dom"/>
    <property type="match status" value="1"/>
</dbReference>
<name>A0A0B7MAL1_9FIRM</name>
<dbReference type="Gene3D" id="3.40.50.300">
    <property type="entry name" value="P-loop containing nucleotide triphosphate hydrolases"/>
    <property type="match status" value="1"/>
</dbReference>
<dbReference type="Pfam" id="PF12419">
    <property type="entry name" value="DUF3670"/>
    <property type="match status" value="1"/>
</dbReference>
<feature type="domain" description="Helicase C-terminal" evidence="4">
    <location>
        <begin position="923"/>
        <end position="1079"/>
    </location>
</feature>
<dbReference type="PROSITE" id="PS51257">
    <property type="entry name" value="PROKAR_LIPOPROTEIN"/>
    <property type="match status" value="1"/>
</dbReference>
<dbReference type="PROSITE" id="PS51194">
    <property type="entry name" value="HELICASE_CTER"/>
    <property type="match status" value="1"/>
</dbReference>
<dbReference type="InterPro" id="IPR038718">
    <property type="entry name" value="SNF2-like_sf"/>
</dbReference>
<dbReference type="SMART" id="SM00487">
    <property type="entry name" value="DEXDc"/>
    <property type="match status" value="1"/>
</dbReference>
<dbReference type="CDD" id="cd18793">
    <property type="entry name" value="SF2_C_SNF"/>
    <property type="match status" value="1"/>
</dbReference>
<gene>
    <name evidence="5" type="ORF">SSCH_1110019</name>
</gene>
<keyword evidence="5" id="KW-0347">Helicase</keyword>
<dbReference type="InterPro" id="IPR022138">
    <property type="entry name" value="DUF3670"/>
</dbReference>
<keyword evidence="6" id="KW-1185">Reference proteome</keyword>
<keyword evidence="5" id="KW-0547">Nucleotide-binding</keyword>
<reference evidence="6" key="1">
    <citation type="submission" date="2015-01" db="EMBL/GenBank/DDBJ databases">
        <authorList>
            <person name="Manzoor Shahid"/>
            <person name="Zubair Saima"/>
        </authorList>
    </citation>
    <scope>NUCLEOTIDE SEQUENCE [LARGE SCALE GENOMIC DNA]</scope>
    <source>
        <strain evidence="6">Sp3</strain>
    </source>
</reference>
<dbReference type="InterPro" id="IPR027417">
    <property type="entry name" value="P-loop_NTPase"/>
</dbReference>
<dbReference type="GO" id="GO:0004386">
    <property type="term" value="F:helicase activity"/>
    <property type="evidence" value="ECO:0007669"/>
    <property type="project" value="UniProtKB-KW"/>
</dbReference>
<evidence type="ECO:0000256" key="1">
    <source>
        <dbReference type="ARBA" id="ARBA00022801"/>
    </source>
</evidence>
<dbReference type="GO" id="GO:0016787">
    <property type="term" value="F:hydrolase activity"/>
    <property type="evidence" value="ECO:0007669"/>
    <property type="project" value="UniProtKB-KW"/>
</dbReference>
<dbReference type="Pfam" id="PF00271">
    <property type="entry name" value="Helicase_C"/>
    <property type="match status" value="1"/>
</dbReference>
<dbReference type="SMART" id="SM00490">
    <property type="entry name" value="HELICc"/>
    <property type="match status" value="1"/>
</dbReference>
<proteinExistence type="predicted"/>
<keyword evidence="5" id="KW-0067">ATP-binding</keyword>
<evidence type="ECO:0000259" key="3">
    <source>
        <dbReference type="PROSITE" id="PS51192"/>
    </source>
</evidence>
<evidence type="ECO:0000256" key="2">
    <source>
        <dbReference type="SAM" id="MobiDB-lite"/>
    </source>
</evidence>
<dbReference type="Proteomes" id="UP000046155">
    <property type="component" value="Unassembled WGS sequence"/>
</dbReference>
<feature type="region of interest" description="Disordered" evidence="2">
    <location>
        <begin position="315"/>
        <end position="372"/>
    </location>
</feature>
<dbReference type="GO" id="GO:0005524">
    <property type="term" value="F:ATP binding"/>
    <property type="evidence" value="ECO:0007669"/>
    <property type="project" value="InterPro"/>
</dbReference>
<dbReference type="EMBL" id="CDRZ01000015">
    <property type="protein sequence ID" value="CEO87554.1"/>
    <property type="molecule type" value="Genomic_DNA"/>
</dbReference>